<evidence type="ECO:0000259" key="2">
    <source>
        <dbReference type="Pfam" id="PF04536"/>
    </source>
</evidence>
<evidence type="ECO:0000313" key="3">
    <source>
        <dbReference type="EMBL" id="RMH93528.1"/>
    </source>
</evidence>
<evidence type="ECO:0000256" key="1">
    <source>
        <dbReference type="SAM" id="MobiDB-lite"/>
    </source>
</evidence>
<sequence length="164" mass="18593">MKRLLRHLFASSAHRLFPPESLRRIHDAIAASERRHRGEICFAVESALHWRDVLAGVDSRRRAEHGFSALRVWDTEANNGVLIYLLLADHRIEIVADRGLRERVGPAQWRGICQALEARMRAGECEQAIIDGVGRIGELLAEHFPPRKGETDEDELPNAPVILR</sequence>
<dbReference type="InterPro" id="IPR007621">
    <property type="entry name" value="TPM_dom"/>
</dbReference>
<dbReference type="PANTHER" id="PTHR30373:SF8">
    <property type="entry name" value="BLL7265 PROTEIN"/>
    <property type="match status" value="1"/>
</dbReference>
<dbReference type="Pfam" id="PF04536">
    <property type="entry name" value="TPM_phosphatase"/>
    <property type="match status" value="1"/>
</dbReference>
<keyword evidence="4" id="KW-1185">Reference proteome</keyword>
<feature type="domain" description="TPM" evidence="2">
    <location>
        <begin position="16"/>
        <end position="138"/>
    </location>
</feature>
<accession>A0A3M2HWT3</accession>
<dbReference type="Proteomes" id="UP000275012">
    <property type="component" value="Unassembled WGS sequence"/>
</dbReference>
<dbReference type="RefSeq" id="WP_122100977.1">
    <property type="nucleotide sequence ID" value="NZ_RFLY01000005.1"/>
</dbReference>
<comment type="caution">
    <text evidence="3">The sequence shown here is derived from an EMBL/GenBank/DDBJ whole genome shotgun (WGS) entry which is preliminary data.</text>
</comment>
<name>A0A3M2HWT3_9GAMM</name>
<dbReference type="AlphaFoldDB" id="A0A3M2HWT3"/>
<proteinExistence type="predicted"/>
<organism evidence="3 4">
    <name type="scientific">Solilutibacter pythonis</name>
    <dbReference type="NCBI Taxonomy" id="2483112"/>
    <lineage>
        <taxon>Bacteria</taxon>
        <taxon>Pseudomonadati</taxon>
        <taxon>Pseudomonadota</taxon>
        <taxon>Gammaproteobacteria</taxon>
        <taxon>Lysobacterales</taxon>
        <taxon>Lysobacteraceae</taxon>
        <taxon>Solilutibacter</taxon>
    </lineage>
</organism>
<dbReference type="OrthoDB" id="5683663at2"/>
<feature type="region of interest" description="Disordered" evidence="1">
    <location>
        <begin position="145"/>
        <end position="164"/>
    </location>
</feature>
<reference evidence="3 4" key="1">
    <citation type="submission" date="2018-10" db="EMBL/GenBank/DDBJ databases">
        <title>Proposal of Lysobacter pythonis sp. nov. isolated from royal pythons (Python regius).</title>
        <authorList>
            <person name="Hans-Juergen B."/>
            <person name="Huptas C."/>
            <person name="Sandra B."/>
            <person name="Igor L."/>
            <person name="Joachim S."/>
            <person name="Siegfried S."/>
            <person name="Mareike W."/>
            <person name="Peter K."/>
        </authorList>
    </citation>
    <scope>NUCLEOTIDE SEQUENCE [LARGE SCALE GENOMIC DNA]</scope>
    <source>
        <strain evidence="3 4">4284/11</strain>
    </source>
</reference>
<dbReference type="Gene3D" id="3.10.310.50">
    <property type="match status" value="1"/>
</dbReference>
<protein>
    <recommendedName>
        <fullName evidence="2">TPM domain-containing protein</fullName>
    </recommendedName>
</protein>
<dbReference type="PANTHER" id="PTHR30373">
    <property type="entry name" value="UPF0603 PROTEIN YGCG"/>
    <property type="match status" value="1"/>
</dbReference>
<gene>
    <name evidence="3" type="ORF">EBB59_04590</name>
</gene>
<evidence type="ECO:0000313" key="4">
    <source>
        <dbReference type="Proteomes" id="UP000275012"/>
    </source>
</evidence>
<dbReference type="EMBL" id="RFLY01000005">
    <property type="protein sequence ID" value="RMH93528.1"/>
    <property type="molecule type" value="Genomic_DNA"/>
</dbReference>